<keyword evidence="3" id="KW-1185">Reference proteome</keyword>
<name>A0ABP9I7P4_9ACTN</name>
<dbReference type="SUPFAM" id="SSF54665">
    <property type="entry name" value="CO dehydrogenase molybdoprotein N-domain-like"/>
    <property type="match status" value="1"/>
</dbReference>
<evidence type="ECO:0000259" key="1">
    <source>
        <dbReference type="SMART" id="SM01008"/>
    </source>
</evidence>
<dbReference type="Pfam" id="PF01315">
    <property type="entry name" value="Ald_Xan_dh_C"/>
    <property type="match status" value="1"/>
</dbReference>
<dbReference type="Gene3D" id="3.30.365.10">
    <property type="entry name" value="Aldehyde oxidase/xanthine dehydrogenase, molybdopterin binding domain"/>
    <property type="match status" value="4"/>
</dbReference>
<dbReference type="InterPro" id="IPR036856">
    <property type="entry name" value="Ald_Oxase/Xan_DH_a/b_sf"/>
</dbReference>
<evidence type="ECO:0000313" key="3">
    <source>
        <dbReference type="Proteomes" id="UP001500466"/>
    </source>
</evidence>
<organism evidence="2 3">
    <name type="scientific">Yinghuangia aomiensis</name>
    <dbReference type="NCBI Taxonomy" id="676205"/>
    <lineage>
        <taxon>Bacteria</taxon>
        <taxon>Bacillati</taxon>
        <taxon>Actinomycetota</taxon>
        <taxon>Actinomycetes</taxon>
        <taxon>Kitasatosporales</taxon>
        <taxon>Streptomycetaceae</taxon>
        <taxon>Yinghuangia</taxon>
    </lineage>
</organism>
<dbReference type="EMBL" id="BAABHS010000040">
    <property type="protein sequence ID" value="GAA4990627.1"/>
    <property type="molecule type" value="Genomic_DNA"/>
</dbReference>
<sequence>MTRLIAEPPDAQAQTQGRFAYTADLWVPGMQWCVLVRSPHPHARITGIDTSAALAVPGVTTVVTAADLPAEAFHGPVVVDRPVLASDVVRFTGEAVAAVCAETRMAALRGAEAVEVEYEPLDARLDPEHAFASAPLHPDGNLFRHVALRHGRPVQRRPDGSPVEEVVVEGLYDIAAQDQLNPATDAVLALPCADGGIELHTASPWPHADRDQVAQCLGFASGTLRVVPAGVGGSSGTREEAGMLAVAAWLAARTGRAVKIVADRADALTGGGHRHAARLKYTHRADSNGRLLAVEAEILLDGGAYATTSPEVVGRLAGCATGPYMVLHAAVDVWAVRTNNPPAGTMRGPGATQVCFAYEAQMDKLAAALGMDPVELRLRNALSTGTMLTTGQVLDGPAPAGELLRAVAEHPAPESEPAPGLRRGTGFAVGLVPLLGIEGADESSTATVRLDHGVVTVTCAAVEAGQGFTALVRRIVADVLGIADAIVLPAGTAMPSAGPAGVGRHTMLTAGAVDQACRDIRARLLAPIAARYGMTAALLDVRGGRLVSYDGLVDLPAEVMTEGQEIAATAGAARARHTEPLDDAGQGDAYPVVAFAACRVVADVDPETGAVQVVDVTGAYDAGKVLDPVLALARVEGSVAMGIGMALVEDLDAARLHGPIAWAQPTALDVPPVRVAAWHEEPQPGIPMGAKGLADAAVVPVPAAVAAAVRDATGLDLPSLPLRPRDVAARR</sequence>
<comment type="caution">
    <text evidence="2">The sequence shown here is derived from an EMBL/GenBank/DDBJ whole genome shotgun (WGS) entry which is preliminary data.</text>
</comment>
<dbReference type="SMART" id="SM01008">
    <property type="entry name" value="Ald_Xan_dh_C"/>
    <property type="match status" value="1"/>
</dbReference>
<reference evidence="3" key="1">
    <citation type="journal article" date="2019" name="Int. J. Syst. Evol. Microbiol.">
        <title>The Global Catalogue of Microorganisms (GCM) 10K type strain sequencing project: providing services to taxonomists for standard genome sequencing and annotation.</title>
        <authorList>
            <consortium name="The Broad Institute Genomics Platform"/>
            <consortium name="The Broad Institute Genome Sequencing Center for Infectious Disease"/>
            <person name="Wu L."/>
            <person name="Ma J."/>
        </authorList>
    </citation>
    <scope>NUCLEOTIDE SEQUENCE [LARGE SCALE GENOMIC DNA]</scope>
    <source>
        <strain evidence="3">JCM 17986</strain>
    </source>
</reference>
<feature type="domain" description="Aldehyde oxidase/xanthine dehydrogenase a/b hammerhead" evidence="1">
    <location>
        <begin position="16"/>
        <end position="122"/>
    </location>
</feature>
<proteinExistence type="predicted"/>
<dbReference type="InterPro" id="IPR016208">
    <property type="entry name" value="Ald_Oxase/xanthine_DH-like"/>
</dbReference>
<dbReference type="InterPro" id="IPR037165">
    <property type="entry name" value="AldOxase/xan_DH_Mopterin-bd_sf"/>
</dbReference>
<dbReference type="RefSeq" id="WP_345680101.1">
    <property type="nucleotide sequence ID" value="NZ_BAABHS010000040.1"/>
</dbReference>
<dbReference type="PANTHER" id="PTHR11908">
    <property type="entry name" value="XANTHINE DEHYDROGENASE"/>
    <property type="match status" value="1"/>
</dbReference>
<accession>A0ABP9I7P4</accession>
<gene>
    <name evidence="2" type="ORF">GCM10023205_72750</name>
</gene>
<dbReference type="Gene3D" id="3.90.1170.50">
    <property type="entry name" value="Aldehyde oxidase/xanthine dehydrogenase, a/b hammerhead"/>
    <property type="match status" value="1"/>
</dbReference>
<evidence type="ECO:0000313" key="2">
    <source>
        <dbReference type="EMBL" id="GAA4990627.1"/>
    </source>
</evidence>
<dbReference type="Pfam" id="PF20256">
    <property type="entry name" value="MoCoBD_2"/>
    <property type="match status" value="1"/>
</dbReference>
<protein>
    <submittedName>
        <fullName evidence="2">Molybdopterin-dependent oxidoreductase</fullName>
    </submittedName>
</protein>
<dbReference type="InterPro" id="IPR008274">
    <property type="entry name" value="AldOxase/xan_DH_MoCoBD1"/>
</dbReference>
<dbReference type="InterPro" id="IPR046867">
    <property type="entry name" value="AldOxase/xan_DH_MoCoBD2"/>
</dbReference>
<dbReference type="SUPFAM" id="SSF56003">
    <property type="entry name" value="Molybdenum cofactor-binding domain"/>
    <property type="match status" value="1"/>
</dbReference>
<dbReference type="InterPro" id="IPR000674">
    <property type="entry name" value="Ald_Oxase/Xan_DH_a/b"/>
</dbReference>
<dbReference type="Pfam" id="PF02738">
    <property type="entry name" value="MoCoBD_1"/>
    <property type="match status" value="1"/>
</dbReference>
<dbReference type="PANTHER" id="PTHR11908:SF157">
    <property type="entry name" value="XANTHINE DEHYDROGENASE SUBUNIT D-RELATED"/>
    <property type="match status" value="1"/>
</dbReference>
<dbReference type="Proteomes" id="UP001500466">
    <property type="component" value="Unassembled WGS sequence"/>
</dbReference>